<evidence type="ECO:0000313" key="5">
    <source>
        <dbReference type="Proteomes" id="UP000039865"/>
    </source>
</evidence>
<keyword evidence="5" id="KW-1185">Reference proteome</keyword>
<dbReference type="InterPro" id="IPR006212">
    <property type="entry name" value="Furin_repeat"/>
</dbReference>
<accession>A0A078B681</accession>
<dbReference type="Pfam" id="PF13948">
    <property type="entry name" value="DUF4215"/>
    <property type="match status" value="1"/>
</dbReference>
<dbReference type="AlphaFoldDB" id="A0A078B681"/>
<evidence type="ECO:0000256" key="2">
    <source>
        <dbReference type="ARBA" id="ARBA00022737"/>
    </source>
</evidence>
<dbReference type="Gene3D" id="2.10.220.10">
    <property type="entry name" value="Hormone Receptor, Insulin-like Growth Factor Receptor 1, Chain A, domain 2"/>
    <property type="match status" value="1"/>
</dbReference>
<gene>
    <name evidence="4" type="primary">Contig19457.g20632</name>
    <name evidence="4" type="ORF">STYLEM_18171</name>
</gene>
<dbReference type="InterPro" id="IPR009030">
    <property type="entry name" value="Growth_fac_rcpt_cys_sf"/>
</dbReference>
<evidence type="ECO:0000256" key="3">
    <source>
        <dbReference type="ARBA" id="ARBA00023157"/>
    </source>
</evidence>
<protein>
    <recommendedName>
        <fullName evidence="6">Insulin-like growth factor binding protein, N-terminal</fullName>
    </recommendedName>
</protein>
<dbReference type="CDD" id="cd00064">
    <property type="entry name" value="FU"/>
    <property type="match status" value="1"/>
</dbReference>
<proteinExistence type="predicted"/>
<name>A0A078B681_STYLE</name>
<dbReference type="NCBIfam" id="TIGR02232">
    <property type="entry name" value="myxo_disulf_rpt"/>
    <property type="match status" value="1"/>
</dbReference>
<dbReference type="EMBL" id="CCKQ01017168">
    <property type="protein sequence ID" value="CDW89043.1"/>
    <property type="molecule type" value="Genomic_DNA"/>
</dbReference>
<keyword evidence="1" id="KW-0732">Signal</keyword>
<dbReference type="InParanoid" id="A0A078B681"/>
<dbReference type="InterPro" id="IPR011936">
    <property type="entry name" value="Myxo_disulph_rpt"/>
</dbReference>
<evidence type="ECO:0000256" key="1">
    <source>
        <dbReference type="ARBA" id="ARBA00022729"/>
    </source>
</evidence>
<keyword evidence="3" id="KW-1015">Disulfide bond</keyword>
<dbReference type="Proteomes" id="UP000039865">
    <property type="component" value="Unassembled WGS sequence"/>
</dbReference>
<sequence>MINTCEIYFKNVFHDHEQKFQIIVGDQFKGVIRSIKILKWPKMDYHFTNKLKLTMTASYMMISLVVNQQCNQCQPIGLCLHCDDSSGPQYCTVCIEGSVHKPDVGCVLCHSSCKSCSGSTYSDCVSCNDGFQMQSGQCVEICGDGVSYYNQNQCDDGNQINNDGQRKWESLDKSKSQLKLEIGFNLDIKRQIIQKCPKIRLEFEVHK</sequence>
<dbReference type="SUPFAM" id="SSF57184">
    <property type="entry name" value="Growth factor receptor domain"/>
    <property type="match status" value="1"/>
</dbReference>
<evidence type="ECO:0000313" key="4">
    <source>
        <dbReference type="EMBL" id="CDW89043.1"/>
    </source>
</evidence>
<dbReference type="SMART" id="SM00261">
    <property type="entry name" value="FU"/>
    <property type="match status" value="1"/>
</dbReference>
<keyword evidence="2" id="KW-0677">Repeat</keyword>
<evidence type="ECO:0008006" key="6">
    <source>
        <dbReference type="Google" id="ProtNLM"/>
    </source>
</evidence>
<organism evidence="4 5">
    <name type="scientific">Stylonychia lemnae</name>
    <name type="common">Ciliate</name>
    <dbReference type="NCBI Taxonomy" id="5949"/>
    <lineage>
        <taxon>Eukaryota</taxon>
        <taxon>Sar</taxon>
        <taxon>Alveolata</taxon>
        <taxon>Ciliophora</taxon>
        <taxon>Intramacronucleata</taxon>
        <taxon>Spirotrichea</taxon>
        <taxon>Stichotrichia</taxon>
        <taxon>Sporadotrichida</taxon>
        <taxon>Oxytrichidae</taxon>
        <taxon>Stylonychinae</taxon>
        <taxon>Stylonychia</taxon>
    </lineage>
</organism>
<reference evidence="4 5" key="1">
    <citation type="submission" date="2014-06" db="EMBL/GenBank/DDBJ databases">
        <authorList>
            <person name="Swart Estienne"/>
        </authorList>
    </citation>
    <scope>NUCLEOTIDE SEQUENCE [LARGE SCALE GENOMIC DNA]</scope>
    <source>
        <strain evidence="4 5">130c</strain>
    </source>
</reference>